<evidence type="ECO:0000256" key="1">
    <source>
        <dbReference type="SAM" id="MobiDB-lite"/>
    </source>
</evidence>
<evidence type="ECO:0000313" key="4">
    <source>
        <dbReference type="EMBL" id="AAL06681.1"/>
    </source>
</evidence>
<proteinExistence type="predicted"/>
<reference evidence="4" key="1">
    <citation type="journal article" date="2002" name="Science">
        <title>Biosynthesis of the enediyne antitumor antibiotic C-1027.</title>
        <authorList>
            <person name="Liu W."/>
            <person name="Christenson S.D."/>
            <person name="Standage S."/>
            <person name="Shen B."/>
        </authorList>
    </citation>
    <scope>NUCLEOTIDE SEQUENCE</scope>
    <source>
        <strain evidence="4">C-1027</strain>
    </source>
</reference>
<feature type="region of interest" description="Disordered" evidence="1">
    <location>
        <begin position="1"/>
        <end position="28"/>
    </location>
</feature>
<dbReference type="GO" id="GO:0044550">
    <property type="term" value="P:secondary metabolite biosynthetic process"/>
    <property type="evidence" value="ECO:0007669"/>
    <property type="project" value="TreeGrafter"/>
</dbReference>
<dbReference type="Pfam" id="PF00501">
    <property type="entry name" value="AMP-binding"/>
    <property type="match status" value="1"/>
</dbReference>
<dbReference type="GO" id="GO:0031177">
    <property type="term" value="F:phosphopantetheine binding"/>
    <property type="evidence" value="ECO:0007669"/>
    <property type="project" value="TreeGrafter"/>
</dbReference>
<protein>
    <submittedName>
        <fullName evidence="4">A-domain type II peptide synthetase</fullName>
    </submittedName>
</protein>
<dbReference type="GO" id="GO:0043041">
    <property type="term" value="P:amino acid activation for nonribosomal peptide biosynthetic process"/>
    <property type="evidence" value="ECO:0007669"/>
    <property type="project" value="TreeGrafter"/>
</dbReference>
<dbReference type="InterPro" id="IPR045851">
    <property type="entry name" value="AMP-bd_C_sf"/>
</dbReference>
<dbReference type="InterPro" id="IPR025110">
    <property type="entry name" value="AMP-bd_C"/>
</dbReference>
<sequence>MRRRPKMGVVANDVTVTEPDRGPSPASGSAVLHPYAAYHVSGGLDLEALRTAWRAAAGDGAAVDGPSADEECGEEELCARWAARPFAEGDAPARLHIARRGPRAHLLLLVASHSGAWDGPSGPLPAALSNAYLAVTTGGRPPTAPAPQTPRAPGSEESSATASGQVLPADRNRPHLPSHAGSTVAFGWSPDLGFRTARLAEAEGVTAAAVVLAGFRALVQRYAGQDDGTPATAFRELLHTTPAPAPGPCRIEGADAVFVHEERPGLRIPGAEVRRLSVHNGTAAADLTLVLQDTAPSVTGYLEYREALFEPASARRMLDQLAVLLTAATTDPDTPVGALPLDDDRHRDHALRASDRRASGGDMTRPVHASVRRHAEHDGVAVSFGGTRTSYAELTAELTADAARVASALTAAGAGHGSPVAVRMQPGARRIAVLLGVLEAGAHLAWFAPDGAGERHRSMLSDLRPACLVLDGDPQEDPLALWYAGEPGATLLDASSVLGPRPAAGPDATTAAGPGLADLAYVAFTSGSTGRPKGIAQSHAALGQFAGWMGERFAMGPGARVAQWVSPEHDPALAEVFATLVAGGTLCPVPERVRVNPDKLVPWLVQERITHLQTVPSFARDLLGVITASDPGDRPGTLGHLLLMGEALPGELVDGLRAALPRTRLINLYGPTETIAATWHEITGPVTGPAPIGYPLPGRQVLVVDADDRPSPAGVTGELVIRSPYVTPGYLAVEGGPDHSALFAPLAGLAPDGDRWYRTGDLARVRFDGALEFRGRKDFQVKLFGNRLELTEIEAALNRDPSVLECAVLPHVNGQGLVTRLAVYVVPQGEGREDVRADIRAWRSHLRGQFGPLALPAVFTRLTSRLPRNAAGKVDRSRLTR</sequence>
<feature type="domain" description="AMP-dependent synthetase/ligase" evidence="2">
    <location>
        <begin position="377"/>
        <end position="731"/>
    </location>
</feature>
<dbReference type="InterPro" id="IPR042099">
    <property type="entry name" value="ANL_N_sf"/>
</dbReference>
<dbReference type="Gene3D" id="3.40.50.12780">
    <property type="entry name" value="N-terminal domain of ligase-like"/>
    <property type="match status" value="1"/>
</dbReference>
<evidence type="ECO:0000259" key="3">
    <source>
        <dbReference type="Pfam" id="PF13193"/>
    </source>
</evidence>
<feature type="domain" description="AMP-binding enzyme C-terminal" evidence="3">
    <location>
        <begin position="792"/>
        <end position="873"/>
    </location>
</feature>
<dbReference type="InterPro" id="IPR000873">
    <property type="entry name" value="AMP-dep_synth/lig_dom"/>
</dbReference>
<dbReference type="SUPFAM" id="SSF56801">
    <property type="entry name" value="Acetyl-CoA synthetase-like"/>
    <property type="match status" value="1"/>
</dbReference>
<dbReference type="CDD" id="cd05930">
    <property type="entry name" value="A_NRPS"/>
    <property type="match status" value="1"/>
</dbReference>
<dbReference type="PROSITE" id="PS00455">
    <property type="entry name" value="AMP_BINDING"/>
    <property type="match status" value="1"/>
</dbReference>
<dbReference type="AlphaFoldDB" id="Q8GMF9"/>
<dbReference type="SMR" id="Q8GMF9"/>
<dbReference type="SUPFAM" id="SSF52777">
    <property type="entry name" value="CoA-dependent acyltransferases"/>
    <property type="match status" value="2"/>
</dbReference>
<dbReference type="GO" id="GO:0005737">
    <property type="term" value="C:cytoplasm"/>
    <property type="evidence" value="ECO:0007669"/>
    <property type="project" value="TreeGrafter"/>
</dbReference>
<evidence type="ECO:0000259" key="2">
    <source>
        <dbReference type="Pfam" id="PF00501"/>
    </source>
</evidence>
<dbReference type="InterPro" id="IPR023213">
    <property type="entry name" value="CAT-like_dom_sf"/>
</dbReference>
<dbReference type="Gene3D" id="3.30.559.10">
    <property type="entry name" value="Chloramphenicol acetyltransferase-like domain"/>
    <property type="match status" value="1"/>
</dbReference>
<dbReference type="Gene3D" id="3.30.559.30">
    <property type="entry name" value="Nonribosomal peptide synthetase, condensation domain"/>
    <property type="match status" value="2"/>
</dbReference>
<organism evidence="4">
    <name type="scientific">Streptomyces globisporus</name>
    <dbReference type="NCBI Taxonomy" id="1908"/>
    <lineage>
        <taxon>Bacteria</taxon>
        <taxon>Bacillati</taxon>
        <taxon>Actinomycetota</taxon>
        <taxon>Actinomycetes</taxon>
        <taxon>Kitasatosporales</taxon>
        <taxon>Streptomycetaceae</taxon>
        <taxon>Streptomyces</taxon>
    </lineage>
</organism>
<dbReference type="PANTHER" id="PTHR45527:SF1">
    <property type="entry name" value="FATTY ACID SYNTHASE"/>
    <property type="match status" value="1"/>
</dbReference>
<dbReference type="Pfam" id="PF13193">
    <property type="entry name" value="AMP-binding_C"/>
    <property type="match status" value="1"/>
</dbReference>
<dbReference type="Gene3D" id="3.30.300.30">
    <property type="match status" value="1"/>
</dbReference>
<dbReference type="PANTHER" id="PTHR45527">
    <property type="entry name" value="NONRIBOSOMAL PEPTIDE SYNTHETASE"/>
    <property type="match status" value="1"/>
</dbReference>
<accession>Q8GMF9</accession>
<dbReference type="EMBL" id="AY048670">
    <property type="protein sequence ID" value="AAL06681.1"/>
    <property type="molecule type" value="Genomic_DNA"/>
</dbReference>
<feature type="region of interest" description="Disordered" evidence="1">
    <location>
        <begin position="137"/>
        <end position="182"/>
    </location>
</feature>
<name>Q8GMF9_STRGL</name>
<dbReference type="InterPro" id="IPR020845">
    <property type="entry name" value="AMP-binding_CS"/>
</dbReference>